<evidence type="ECO:0000313" key="2">
    <source>
        <dbReference type="EMBL" id="KAK5632585.1"/>
    </source>
</evidence>
<accession>A0AAN7Z0K4</accession>
<dbReference type="AlphaFoldDB" id="A0AAN7Z0K4"/>
<dbReference type="EMBL" id="JAWHQM010000025">
    <property type="protein sequence ID" value="KAK5632585.1"/>
    <property type="molecule type" value="Genomic_DNA"/>
</dbReference>
<comment type="caution">
    <text evidence="2">The sequence shown here is derived from an EMBL/GenBank/DDBJ whole genome shotgun (WGS) entry which is preliminary data.</text>
</comment>
<proteinExistence type="predicted"/>
<dbReference type="Proteomes" id="UP001305414">
    <property type="component" value="Unassembled WGS sequence"/>
</dbReference>
<organism evidence="2 3">
    <name type="scientific">Xylaria bambusicola</name>
    <dbReference type="NCBI Taxonomy" id="326684"/>
    <lineage>
        <taxon>Eukaryota</taxon>
        <taxon>Fungi</taxon>
        <taxon>Dikarya</taxon>
        <taxon>Ascomycota</taxon>
        <taxon>Pezizomycotina</taxon>
        <taxon>Sordariomycetes</taxon>
        <taxon>Xylariomycetidae</taxon>
        <taxon>Xylariales</taxon>
        <taxon>Xylariaceae</taxon>
        <taxon>Xylaria</taxon>
    </lineage>
</organism>
<gene>
    <name evidence="2" type="ORF">RRF57_008299</name>
</gene>
<protein>
    <submittedName>
        <fullName evidence="2">Uncharacterized protein</fullName>
    </submittedName>
</protein>
<name>A0AAN7Z0K4_9PEZI</name>
<feature type="region of interest" description="Disordered" evidence="1">
    <location>
        <begin position="42"/>
        <end position="63"/>
    </location>
</feature>
<reference evidence="2 3" key="1">
    <citation type="submission" date="2023-10" db="EMBL/GenBank/DDBJ databases">
        <title>Draft genome sequence of Xylaria bambusicola isolate GMP-LS, the root and basal stem rot pathogen of sugarcane in Indonesia.</title>
        <authorList>
            <person name="Selvaraj P."/>
            <person name="Muralishankar V."/>
            <person name="Muruganantham S."/>
            <person name="Sp S."/>
            <person name="Haryani S."/>
            <person name="Lau K.J.X."/>
            <person name="Naqvi N.I."/>
        </authorList>
    </citation>
    <scope>NUCLEOTIDE SEQUENCE [LARGE SCALE GENOMIC DNA]</scope>
    <source>
        <strain evidence="2">GMP-LS</strain>
    </source>
</reference>
<sequence>MNISRIHRSRYGAVFFGQPLPTARSTTRYRAAFTHNGYARSITNGFHTTPRRNRPAQPQWPHASPRNVFSHRTFCAAVAPAGGRNPGTNSFVSHPASVRNWKHTTVPSSEPAEKTQKAHSSAFFDRRVLIQPKDEILGIVDYYDNTSVEEVFQFYRDPYFRKYAAPNGPNVVVSDKPEDLELQTINGDQGFAETNLDRRENYDKQLPFDVGIPLRFPSTLYGNSIMHFQNPGRCT</sequence>
<evidence type="ECO:0000256" key="1">
    <source>
        <dbReference type="SAM" id="MobiDB-lite"/>
    </source>
</evidence>
<evidence type="ECO:0000313" key="3">
    <source>
        <dbReference type="Proteomes" id="UP001305414"/>
    </source>
</evidence>
<keyword evidence="3" id="KW-1185">Reference proteome</keyword>